<comment type="cofactor">
    <cofactor evidence="1">
        <name>FAD</name>
        <dbReference type="ChEBI" id="CHEBI:57692"/>
    </cofactor>
</comment>
<dbReference type="RefSeq" id="XP_040713671.1">
    <property type="nucleotide sequence ID" value="XM_040857279.1"/>
</dbReference>
<protein>
    <recommendedName>
        <fullName evidence="6">FAD-binding PCMH-type domain-containing protein</fullName>
    </recommendedName>
</protein>
<gene>
    <name evidence="7" type="ORF">BCR38DRAFT_37090</name>
</gene>
<evidence type="ECO:0000256" key="2">
    <source>
        <dbReference type="ARBA" id="ARBA00005466"/>
    </source>
</evidence>
<comment type="similarity">
    <text evidence="2">Belongs to the oxygen-dependent FAD-linked oxidoreductase family.</text>
</comment>
<dbReference type="GeneID" id="63773491"/>
<dbReference type="GO" id="GO:0071949">
    <property type="term" value="F:FAD binding"/>
    <property type="evidence" value="ECO:0007669"/>
    <property type="project" value="InterPro"/>
</dbReference>
<dbReference type="Pfam" id="PF08031">
    <property type="entry name" value="BBE"/>
    <property type="match status" value="1"/>
</dbReference>
<sequence>MAPIFAELRAAITSGDVLVPGNSGYEESLQRWSETCIKPAAVVVRPTTASETSAAVQFARKHFIPFTVRGGGHSPSGTSSSNGGMVIDLSRMRSVSVDTTNQTVTFGGGCIWEDVDSELWKHRLATPGGTVSHTGVGGLILGGGFGMLTGRHGLCIDVLLSCEVVLANGNAVTANKTENADLFWALRGAGQSFGVVISFTSRCFPQGDVWGGLMAWPMSKLSDVVAFMNEFVSKTDGDQFMMPMLVCHPVTGEPCIAASMFFNGDKDEAEKFYGPLIGLKERLMATTDVIPYPTANTFPNLKVPPQKRYMFSGANFVCPLDTKVMQEASDIFHGAIMLPGNEEMKARCMVGFELAPDAKLKSVPTTETAFAGRNNNVFNIVIVISWDNEKKDDEAKEICSRVSGFLKAKGWQGDESGDRGGTYYNYLNPAVDEDRVFVKADRVFGSNIERLRELKLKYDPTNEFKKAVDLMPSLNEKALSN</sequence>
<evidence type="ECO:0000256" key="3">
    <source>
        <dbReference type="ARBA" id="ARBA00022630"/>
    </source>
</evidence>
<dbReference type="PANTHER" id="PTHR42973:SF39">
    <property type="entry name" value="FAD-BINDING PCMH-TYPE DOMAIN-CONTAINING PROTEIN"/>
    <property type="match status" value="1"/>
</dbReference>
<dbReference type="PANTHER" id="PTHR42973">
    <property type="entry name" value="BINDING OXIDOREDUCTASE, PUTATIVE (AFU_ORTHOLOGUE AFUA_1G17690)-RELATED"/>
    <property type="match status" value="1"/>
</dbReference>
<evidence type="ECO:0000256" key="1">
    <source>
        <dbReference type="ARBA" id="ARBA00001974"/>
    </source>
</evidence>
<evidence type="ECO:0000259" key="6">
    <source>
        <dbReference type="PROSITE" id="PS51387"/>
    </source>
</evidence>
<keyword evidence="4" id="KW-0274">FAD</keyword>
<comment type="caution">
    <text evidence="7">The sequence shown here is derived from an EMBL/GenBank/DDBJ whole genome shotgun (WGS) entry which is preliminary data.</text>
</comment>
<dbReference type="PROSITE" id="PS51387">
    <property type="entry name" value="FAD_PCMH"/>
    <property type="match status" value="1"/>
</dbReference>
<dbReference type="Proteomes" id="UP000193689">
    <property type="component" value="Unassembled WGS sequence"/>
</dbReference>
<dbReference type="InParanoid" id="A0A1Y2DR35"/>
<dbReference type="Gene3D" id="3.30.43.10">
    <property type="entry name" value="Uridine Diphospho-n-acetylenolpyruvylglucosamine Reductase, domain 2"/>
    <property type="match status" value="1"/>
</dbReference>
<dbReference type="GO" id="GO:0016491">
    <property type="term" value="F:oxidoreductase activity"/>
    <property type="evidence" value="ECO:0007669"/>
    <property type="project" value="UniProtKB-KW"/>
</dbReference>
<dbReference type="InterPro" id="IPR012951">
    <property type="entry name" value="BBE"/>
</dbReference>
<evidence type="ECO:0000256" key="4">
    <source>
        <dbReference type="ARBA" id="ARBA00022827"/>
    </source>
</evidence>
<dbReference type="EMBL" id="MCFJ01000010">
    <property type="protein sequence ID" value="ORY61594.1"/>
    <property type="molecule type" value="Genomic_DNA"/>
</dbReference>
<keyword evidence="8" id="KW-1185">Reference proteome</keyword>
<dbReference type="InterPro" id="IPR050416">
    <property type="entry name" value="FAD-linked_Oxidoreductase"/>
</dbReference>
<keyword evidence="3" id="KW-0285">Flavoprotein</keyword>
<reference evidence="7 8" key="1">
    <citation type="submission" date="2016-07" db="EMBL/GenBank/DDBJ databases">
        <title>Pervasive Adenine N6-methylation of Active Genes in Fungi.</title>
        <authorList>
            <consortium name="DOE Joint Genome Institute"/>
            <person name="Mondo S.J."/>
            <person name="Dannebaum R.O."/>
            <person name="Kuo R.C."/>
            <person name="Labutti K."/>
            <person name="Haridas S."/>
            <person name="Kuo A."/>
            <person name="Salamov A."/>
            <person name="Ahrendt S.R."/>
            <person name="Lipzen A."/>
            <person name="Sullivan W."/>
            <person name="Andreopoulos W.B."/>
            <person name="Clum A."/>
            <person name="Lindquist E."/>
            <person name="Daum C."/>
            <person name="Ramamoorthy G.K."/>
            <person name="Gryganskyi A."/>
            <person name="Culley D."/>
            <person name="Magnuson J.K."/>
            <person name="James T.Y."/>
            <person name="O'Malley M.A."/>
            <person name="Stajich J.E."/>
            <person name="Spatafora J.W."/>
            <person name="Visel A."/>
            <person name="Grigoriev I.V."/>
        </authorList>
    </citation>
    <scope>NUCLEOTIDE SEQUENCE [LARGE SCALE GENOMIC DNA]</scope>
    <source>
        <strain evidence="7 8">CBS 129021</strain>
    </source>
</reference>
<name>A0A1Y2DR35_9PEZI</name>
<dbReference type="Pfam" id="PF01565">
    <property type="entry name" value="FAD_binding_4"/>
    <property type="match status" value="1"/>
</dbReference>
<dbReference type="InterPro" id="IPR006094">
    <property type="entry name" value="Oxid_FAD_bind_N"/>
</dbReference>
<organism evidence="7 8">
    <name type="scientific">Pseudomassariella vexata</name>
    <dbReference type="NCBI Taxonomy" id="1141098"/>
    <lineage>
        <taxon>Eukaryota</taxon>
        <taxon>Fungi</taxon>
        <taxon>Dikarya</taxon>
        <taxon>Ascomycota</taxon>
        <taxon>Pezizomycotina</taxon>
        <taxon>Sordariomycetes</taxon>
        <taxon>Xylariomycetidae</taxon>
        <taxon>Amphisphaeriales</taxon>
        <taxon>Pseudomassariaceae</taxon>
        <taxon>Pseudomassariella</taxon>
    </lineage>
</organism>
<dbReference type="InterPro" id="IPR016167">
    <property type="entry name" value="FAD-bd_PCMH_sub1"/>
</dbReference>
<dbReference type="STRING" id="1141098.A0A1Y2DR35"/>
<accession>A0A1Y2DR35</accession>
<evidence type="ECO:0000313" key="8">
    <source>
        <dbReference type="Proteomes" id="UP000193689"/>
    </source>
</evidence>
<dbReference type="OrthoDB" id="415825at2759"/>
<dbReference type="InterPro" id="IPR036318">
    <property type="entry name" value="FAD-bd_PCMH-like_sf"/>
</dbReference>
<dbReference type="AlphaFoldDB" id="A0A1Y2DR35"/>
<keyword evidence="5" id="KW-0560">Oxidoreductase</keyword>
<feature type="domain" description="FAD-binding PCMH-type" evidence="6">
    <location>
        <begin position="35"/>
        <end position="206"/>
    </location>
</feature>
<dbReference type="InterPro" id="IPR016169">
    <property type="entry name" value="FAD-bd_PCMH_sub2"/>
</dbReference>
<dbReference type="InterPro" id="IPR016166">
    <property type="entry name" value="FAD-bd_PCMH"/>
</dbReference>
<evidence type="ECO:0000313" key="7">
    <source>
        <dbReference type="EMBL" id="ORY61594.1"/>
    </source>
</evidence>
<dbReference type="SUPFAM" id="SSF56176">
    <property type="entry name" value="FAD-binding/transporter-associated domain-like"/>
    <property type="match status" value="1"/>
</dbReference>
<evidence type="ECO:0000256" key="5">
    <source>
        <dbReference type="ARBA" id="ARBA00023002"/>
    </source>
</evidence>
<dbReference type="Gene3D" id="3.30.465.10">
    <property type="match status" value="1"/>
</dbReference>
<proteinExistence type="inferred from homology"/>
<dbReference type="Gene3D" id="3.40.462.20">
    <property type="match status" value="1"/>
</dbReference>